<sequence>ETELLGKINELKYELNLSTKKGTLLEAQAEVSKNNNQFASRQLVKAKEKLSGTLTKKEMDNICRKQAQLAYIEMQLQEQNLEAKIEIISKN</sequence>
<comment type="caution">
    <text evidence="1">The sequence shown here is derived from an EMBL/GenBank/DDBJ whole genome shotgun (WGS) entry which is preliminary data.</text>
</comment>
<evidence type="ECO:0000313" key="2">
    <source>
        <dbReference type="Proteomes" id="UP000789920"/>
    </source>
</evidence>
<dbReference type="EMBL" id="CAJVQC010026701">
    <property type="protein sequence ID" value="CAG8733949.1"/>
    <property type="molecule type" value="Genomic_DNA"/>
</dbReference>
<evidence type="ECO:0000313" key="1">
    <source>
        <dbReference type="EMBL" id="CAG8733949.1"/>
    </source>
</evidence>
<gene>
    <name evidence="1" type="ORF">RPERSI_LOCUS12450</name>
</gene>
<keyword evidence="2" id="KW-1185">Reference proteome</keyword>
<organism evidence="1 2">
    <name type="scientific">Racocetra persica</name>
    <dbReference type="NCBI Taxonomy" id="160502"/>
    <lineage>
        <taxon>Eukaryota</taxon>
        <taxon>Fungi</taxon>
        <taxon>Fungi incertae sedis</taxon>
        <taxon>Mucoromycota</taxon>
        <taxon>Glomeromycotina</taxon>
        <taxon>Glomeromycetes</taxon>
        <taxon>Diversisporales</taxon>
        <taxon>Gigasporaceae</taxon>
        <taxon>Racocetra</taxon>
    </lineage>
</organism>
<feature type="non-terminal residue" evidence="1">
    <location>
        <position position="1"/>
    </location>
</feature>
<name>A0ACA9Q2D8_9GLOM</name>
<reference evidence="1" key="1">
    <citation type="submission" date="2021-06" db="EMBL/GenBank/DDBJ databases">
        <authorList>
            <person name="Kallberg Y."/>
            <person name="Tangrot J."/>
            <person name="Rosling A."/>
        </authorList>
    </citation>
    <scope>NUCLEOTIDE SEQUENCE</scope>
    <source>
        <strain evidence="1">MA461A</strain>
    </source>
</reference>
<accession>A0ACA9Q2D8</accession>
<protein>
    <submittedName>
        <fullName evidence="1">26279_t:CDS:1</fullName>
    </submittedName>
</protein>
<proteinExistence type="predicted"/>
<dbReference type="Proteomes" id="UP000789920">
    <property type="component" value="Unassembled WGS sequence"/>
</dbReference>